<feature type="domain" description="BTB" evidence="2">
    <location>
        <begin position="34"/>
        <end position="103"/>
    </location>
</feature>
<feature type="region of interest" description="Disordered" evidence="1">
    <location>
        <begin position="1"/>
        <end position="24"/>
    </location>
</feature>
<dbReference type="SUPFAM" id="SSF54695">
    <property type="entry name" value="POZ domain"/>
    <property type="match status" value="1"/>
</dbReference>
<reference evidence="3 4" key="1">
    <citation type="journal article" date="2024" name="J Genomics">
        <title>Draft genome sequencing and assembly of Favolaschia claudopus CIRM-BRFM 2984 isolated from oak limbs.</title>
        <authorList>
            <person name="Navarro D."/>
            <person name="Drula E."/>
            <person name="Chaduli D."/>
            <person name="Cazenave R."/>
            <person name="Ahrendt S."/>
            <person name="Wang J."/>
            <person name="Lipzen A."/>
            <person name="Daum C."/>
            <person name="Barry K."/>
            <person name="Grigoriev I.V."/>
            <person name="Favel A."/>
            <person name="Rosso M.N."/>
            <person name="Martin F."/>
        </authorList>
    </citation>
    <scope>NUCLEOTIDE SEQUENCE [LARGE SCALE GENOMIC DNA]</scope>
    <source>
        <strain evidence="3 4">CIRM-BRFM 2984</strain>
    </source>
</reference>
<evidence type="ECO:0000256" key="1">
    <source>
        <dbReference type="SAM" id="MobiDB-lite"/>
    </source>
</evidence>
<evidence type="ECO:0000313" key="3">
    <source>
        <dbReference type="EMBL" id="KAK7036360.1"/>
    </source>
</evidence>
<gene>
    <name evidence="3" type="ORF">R3P38DRAFT_621064</name>
</gene>
<keyword evidence="4" id="KW-1185">Reference proteome</keyword>
<accession>A0AAW0CFI3</accession>
<dbReference type="AlphaFoldDB" id="A0AAW0CFI3"/>
<sequence length="320" mass="36054">MASQPRTSTVSSKSSKATLKPHFIPQSPFDDTDADAILTSSDGVDFRVYRVILSLLSPIFKDLFRLPQPPGSPQVPSIHMAENAVTLDRVLRFCYPGAELNPQPTLDQLRQILEICLLKYDMQSMIPTAKKYVTAFATTNPIAVFAIACCHEWKDIASVSARNSLQLPIRSFDSRTVIKELEFIPASHYDRLLRYHATCSAVCVAATQTLEWLDSTQQTWFTCRNPKCIPTQSFRCIADREVCYARNWFVSYMKEVRKTLKVRPAARVDDPALMVDALIGMVKCSTCRGDGFEELQWFATISLASRIATVLEKVKLDLPF</sequence>
<dbReference type="Gene3D" id="3.30.710.10">
    <property type="entry name" value="Potassium Channel Kv1.1, Chain A"/>
    <property type="match status" value="1"/>
</dbReference>
<organism evidence="3 4">
    <name type="scientific">Favolaschia claudopus</name>
    <dbReference type="NCBI Taxonomy" id="2862362"/>
    <lineage>
        <taxon>Eukaryota</taxon>
        <taxon>Fungi</taxon>
        <taxon>Dikarya</taxon>
        <taxon>Basidiomycota</taxon>
        <taxon>Agaricomycotina</taxon>
        <taxon>Agaricomycetes</taxon>
        <taxon>Agaricomycetidae</taxon>
        <taxon>Agaricales</taxon>
        <taxon>Marasmiineae</taxon>
        <taxon>Mycenaceae</taxon>
        <taxon>Favolaschia</taxon>
    </lineage>
</organism>
<dbReference type="InterPro" id="IPR011333">
    <property type="entry name" value="SKP1/BTB/POZ_sf"/>
</dbReference>
<dbReference type="EMBL" id="JAWWNJ010000019">
    <property type="protein sequence ID" value="KAK7036360.1"/>
    <property type="molecule type" value="Genomic_DNA"/>
</dbReference>
<comment type="caution">
    <text evidence="3">The sequence shown here is derived from an EMBL/GenBank/DDBJ whole genome shotgun (WGS) entry which is preliminary data.</text>
</comment>
<evidence type="ECO:0000259" key="2">
    <source>
        <dbReference type="PROSITE" id="PS50097"/>
    </source>
</evidence>
<protein>
    <submittedName>
        <fullName evidence="3">BTB domain-containing protein</fullName>
    </submittedName>
</protein>
<dbReference type="SMART" id="SM00225">
    <property type="entry name" value="BTB"/>
    <property type="match status" value="1"/>
</dbReference>
<dbReference type="InterPro" id="IPR000210">
    <property type="entry name" value="BTB/POZ_dom"/>
</dbReference>
<dbReference type="PROSITE" id="PS50097">
    <property type="entry name" value="BTB"/>
    <property type="match status" value="1"/>
</dbReference>
<dbReference type="Pfam" id="PF00651">
    <property type="entry name" value="BTB"/>
    <property type="match status" value="1"/>
</dbReference>
<feature type="compositionally biased region" description="Low complexity" evidence="1">
    <location>
        <begin position="7"/>
        <end position="20"/>
    </location>
</feature>
<evidence type="ECO:0000313" key="4">
    <source>
        <dbReference type="Proteomes" id="UP001362999"/>
    </source>
</evidence>
<proteinExistence type="predicted"/>
<name>A0AAW0CFI3_9AGAR</name>
<dbReference type="Proteomes" id="UP001362999">
    <property type="component" value="Unassembled WGS sequence"/>
</dbReference>